<accession>A0AAD4HA31</accession>
<feature type="compositionally biased region" description="Low complexity" evidence="1">
    <location>
        <begin position="404"/>
        <end position="417"/>
    </location>
</feature>
<dbReference type="CDD" id="cd18186">
    <property type="entry name" value="BTB_POZ_ZBTB_KLHL-like"/>
    <property type="match status" value="1"/>
</dbReference>
<dbReference type="SUPFAM" id="SSF54695">
    <property type="entry name" value="POZ domain"/>
    <property type="match status" value="1"/>
</dbReference>
<dbReference type="AlphaFoldDB" id="A0AAD4HA31"/>
<dbReference type="InterPro" id="IPR011333">
    <property type="entry name" value="SKP1/BTB/POZ_sf"/>
</dbReference>
<dbReference type="Gene3D" id="3.30.710.10">
    <property type="entry name" value="Potassium Channel Kv1.1, Chain A"/>
    <property type="match status" value="1"/>
</dbReference>
<evidence type="ECO:0000256" key="1">
    <source>
        <dbReference type="SAM" id="MobiDB-lite"/>
    </source>
</evidence>
<gene>
    <name evidence="2" type="ORF">BGZ95_004553</name>
</gene>
<evidence type="ECO:0000313" key="2">
    <source>
        <dbReference type="EMBL" id="KAG0278163.1"/>
    </source>
</evidence>
<sequence length="721" mass="77487">MSFSTQFAGGQRRTPFEGQFGKWSLHRQPGPSSQQTSSTHSSEQPAPSFSQPYSFASSAHAPFVPTSTFDSTLYGTHKVQELTLSVKSRFAFVERITTYSTNTAALTHIDGPSNWFIKIISPPPTINGGALFGSASRATGTNTAASPANVGVFGNTGAITAGTSPADGFLGSSGTGTIGSNSAGAFLDSSGTGTIGSNSAGGFFGTANSTSAGITPAKTTSTTSTPTTPSIKAAYLEVEVSWHNGQVFSKNKSTSSPTDLDIRQYESMTFIPKKNPSQFVTFPIAENALLDGMPIKGTIELDKVSTDKHAFEFDIVLSTATSVARIPQAPPSKNHDILPQFLKDPHSVDICFLFPNDHKAADVGVWAHRVVLSQSRVFAKMIDDAVQKNTTVASSNVATAPRQATTDATNTTTAEATQQKEDKRDDKDVDGRMSRNLSAHEDETGSITSFTDIESQAYDSTGELSFSEPSTPDMSKLECELRAVGTSIKHEGSSDDSQEPPTLPTDEKQTDATIDKTSNTSADIAASEKKAAPGAGAGPKTLTFVIDNVSCETFLALLQYIYTGEINLYPDTQHFAFSSIRPNVQCSNTDVKADNSVSKQQEQDRETAQWVPFAGITPTSILTDHLKYESLMLAADQYGIDDLAKFCQQKVEKSFGLFTVCRILFEVAPRYPAIKAPTLAFMVENRSSIFIKDGDPFKDYRNHPECYNLMLEVVQLLANSK</sequence>
<name>A0AAD4HA31_9FUNG</name>
<feature type="region of interest" description="Disordered" evidence="1">
    <location>
        <begin position="393"/>
        <end position="450"/>
    </location>
</feature>
<reference evidence="2" key="1">
    <citation type="journal article" date="2020" name="Fungal Divers.">
        <title>Resolving the Mortierellaceae phylogeny through synthesis of multi-gene phylogenetics and phylogenomics.</title>
        <authorList>
            <person name="Vandepol N."/>
            <person name="Liber J."/>
            <person name="Desiro A."/>
            <person name="Na H."/>
            <person name="Kennedy M."/>
            <person name="Barry K."/>
            <person name="Grigoriev I.V."/>
            <person name="Miller A.N."/>
            <person name="O'Donnell K."/>
            <person name="Stajich J.E."/>
            <person name="Bonito G."/>
        </authorList>
    </citation>
    <scope>NUCLEOTIDE SEQUENCE</scope>
    <source>
        <strain evidence="2">NRRL 28262</strain>
    </source>
</reference>
<protein>
    <recommendedName>
        <fullName evidence="4">BTB domain-containing protein</fullName>
    </recommendedName>
</protein>
<dbReference type="EMBL" id="JAAAIL010000215">
    <property type="protein sequence ID" value="KAG0278163.1"/>
    <property type="molecule type" value="Genomic_DNA"/>
</dbReference>
<feature type="compositionally biased region" description="Basic and acidic residues" evidence="1">
    <location>
        <begin position="418"/>
        <end position="443"/>
    </location>
</feature>
<keyword evidence="3" id="KW-1185">Reference proteome</keyword>
<proteinExistence type="predicted"/>
<evidence type="ECO:0000313" key="3">
    <source>
        <dbReference type="Proteomes" id="UP001194580"/>
    </source>
</evidence>
<organism evidence="2 3">
    <name type="scientific">Linnemannia exigua</name>
    <dbReference type="NCBI Taxonomy" id="604196"/>
    <lineage>
        <taxon>Eukaryota</taxon>
        <taxon>Fungi</taxon>
        <taxon>Fungi incertae sedis</taxon>
        <taxon>Mucoromycota</taxon>
        <taxon>Mortierellomycotina</taxon>
        <taxon>Mortierellomycetes</taxon>
        <taxon>Mortierellales</taxon>
        <taxon>Mortierellaceae</taxon>
        <taxon>Linnemannia</taxon>
    </lineage>
</organism>
<dbReference type="Proteomes" id="UP001194580">
    <property type="component" value="Unassembled WGS sequence"/>
</dbReference>
<feature type="region of interest" description="Disordered" evidence="1">
    <location>
        <begin position="488"/>
        <end position="537"/>
    </location>
</feature>
<feature type="compositionally biased region" description="Low complexity" evidence="1">
    <location>
        <begin position="32"/>
        <end position="42"/>
    </location>
</feature>
<feature type="compositionally biased region" description="Basic and acidic residues" evidence="1">
    <location>
        <begin position="505"/>
        <end position="514"/>
    </location>
</feature>
<comment type="caution">
    <text evidence="2">The sequence shown here is derived from an EMBL/GenBank/DDBJ whole genome shotgun (WGS) entry which is preliminary data.</text>
</comment>
<evidence type="ECO:0008006" key="4">
    <source>
        <dbReference type="Google" id="ProtNLM"/>
    </source>
</evidence>
<dbReference type="PANTHER" id="PTHR24413">
    <property type="entry name" value="SPECKLE-TYPE POZ PROTEIN"/>
    <property type="match status" value="1"/>
</dbReference>
<feature type="region of interest" description="Disordered" evidence="1">
    <location>
        <begin position="1"/>
        <end position="51"/>
    </location>
</feature>